<proteinExistence type="predicted"/>
<dbReference type="EMBL" id="FZQP02004411">
    <property type="protein sequence ID" value="VVC99907.1"/>
    <property type="molecule type" value="Genomic_DNA"/>
</dbReference>
<dbReference type="Proteomes" id="UP000324832">
    <property type="component" value="Unassembled WGS sequence"/>
</dbReference>
<dbReference type="Gene3D" id="3.40.630.30">
    <property type="match status" value="1"/>
</dbReference>
<dbReference type="GO" id="GO:0008080">
    <property type="term" value="F:N-acetyltransferase activity"/>
    <property type="evidence" value="ECO:0007669"/>
    <property type="project" value="TreeGrafter"/>
</dbReference>
<evidence type="ECO:0000313" key="1">
    <source>
        <dbReference type="EMBL" id="VVC99907.1"/>
    </source>
</evidence>
<dbReference type="SUPFAM" id="SSF55729">
    <property type="entry name" value="Acyl-CoA N-acyltransferases (Nat)"/>
    <property type="match status" value="1"/>
</dbReference>
<evidence type="ECO:0000313" key="2">
    <source>
        <dbReference type="Proteomes" id="UP000324832"/>
    </source>
</evidence>
<dbReference type="PANTHER" id="PTHR20905:SF32">
    <property type="entry name" value="ARYLALKYLAMINE N-ACETYLTRANSFERASE-LIKE 7, ISOFORM A"/>
    <property type="match status" value="1"/>
</dbReference>
<dbReference type="PANTHER" id="PTHR20905">
    <property type="entry name" value="N-ACETYLTRANSFERASE-RELATED"/>
    <property type="match status" value="1"/>
</dbReference>
<dbReference type="AlphaFoldDB" id="A0A5E4QSK8"/>
<keyword evidence="2" id="KW-1185">Reference proteome</keyword>
<reference evidence="1 2" key="1">
    <citation type="submission" date="2017-07" db="EMBL/GenBank/DDBJ databases">
        <authorList>
            <person name="Talla V."/>
            <person name="Backstrom N."/>
        </authorList>
    </citation>
    <scope>NUCLEOTIDE SEQUENCE [LARGE SCALE GENOMIC DNA]</scope>
</reference>
<protein>
    <recommendedName>
        <fullName evidence="3">N-acetyltransferase domain-containing protein</fullName>
    </recommendedName>
</protein>
<name>A0A5E4QSK8_9NEOP</name>
<sequence>MPWSRPASVPVGRVWSSFEGRPRDGRAIRYQIRDMLPKDRKRCLDMMQKTFLEDEPLCQVLDIKSDPVSVATIRSNWESFVDQQVSVACYTEEEGEPRDLVGFNILTVKSINDEEEDIDKVKGEPWKKLLLTLLTAENLVNVFKRYNVTEYMTSSGLTVLPEHRGQKLGARIIDVSSQVLAARCGYELLAELPYSHMARQGVTLEGCDTPSAKLMGREYTS</sequence>
<evidence type="ECO:0008006" key="3">
    <source>
        <dbReference type="Google" id="ProtNLM"/>
    </source>
</evidence>
<accession>A0A5E4QSK8</accession>
<gene>
    <name evidence="1" type="ORF">LSINAPIS_LOCUS10671</name>
</gene>
<organism evidence="1 2">
    <name type="scientific">Leptidea sinapis</name>
    <dbReference type="NCBI Taxonomy" id="189913"/>
    <lineage>
        <taxon>Eukaryota</taxon>
        <taxon>Metazoa</taxon>
        <taxon>Ecdysozoa</taxon>
        <taxon>Arthropoda</taxon>
        <taxon>Hexapoda</taxon>
        <taxon>Insecta</taxon>
        <taxon>Pterygota</taxon>
        <taxon>Neoptera</taxon>
        <taxon>Endopterygota</taxon>
        <taxon>Lepidoptera</taxon>
        <taxon>Glossata</taxon>
        <taxon>Ditrysia</taxon>
        <taxon>Papilionoidea</taxon>
        <taxon>Pieridae</taxon>
        <taxon>Dismorphiinae</taxon>
        <taxon>Leptidea</taxon>
    </lineage>
</organism>
<dbReference type="InterPro" id="IPR016181">
    <property type="entry name" value="Acyl_CoA_acyltransferase"/>
</dbReference>